<dbReference type="EMBL" id="AABFMV010000012">
    <property type="protein sequence ID" value="EAH1616295.1"/>
    <property type="molecule type" value="Genomic_DNA"/>
</dbReference>
<dbReference type="Proteomes" id="UP000383365">
    <property type="component" value="Unassembled WGS sequence"/>
</dbReference>
<dbReference type="AlphaFoldDB" id="A0A462RD32"/>
<evidence type="ECO:0000313" key="17">
    <source>
        <dbReference type="Proteomes" id="UP000529135"/>
    </source>
</evidence>
<dbReference type="EMBL" id="CP098507">
    <property type="protein sequence ID" value="UUJ78396.1"/>
    <property type="molecule type" value="Genomic_DNA"/>
</dbReference>
<gene>
    <name evidence="10" type="ORF">BES38_08435</name>
    <name evidence="2" type="ORF">CD20_03995</name>
    <name evidence="6" type="ORF">D4271_12810</name>
    <name evidence="4" type="ORF">D4C60_16215</name>
    <name evidence="5" type="ORF">D4D89_16030</name>
    <name evidence="7" type="ORF">D5M70_16020</name>
    <name evidence="1" type="ORF">E0I39_12640</name>
    <name evidence="3" type="ORF">E1V33_15215</name>
    <name evidence="8" type="ORF">FJU19_15565</name>
    <name evidence="9" type="ORF">G3R95_003044</name>
</gene>
<reference evidence="10" key="3">
    <citation type="submission" date="2022-06" db="EMBL/GenBank/DDBJ databases">
        <title>Complete genomes of Listeria monocytogenes strains L58-55 and 6179.</title>
        <authorList>
            <person name="Schmitz-Esser S."/>
            <person name="Tibbs-Cortes B.W."/>
        </authorList>
    </citation>
    <scope>NUCLEOTIDE SEQUENCE</scope>
    <source>
        <strain evidence="10">L58-55</strain>
    </source>
</reference>
<evidence type="ECO:0000313" key="2">
    <source>
        <dbReference type="EMBL" id="EAD8145227.1"/>
    </source>
</evidence>
<evidence type="ECO:0000313" key="3">
    <source>
        <dbReference type="EMBL" id="EAE2661510.1"/>
    </source>
</evidence>
<evidence type="ECO:0000313" key="11">
    <source>
        <dbReference type="Proteomes" id="UP000371553"/>
    </source>
</evidence>
<dbReference type="EMBL" id="AABGFX010000034">
    <property type="protein sequence ID" value="EAH3128813.1"/>
    <property type="molecule type" value="Genomic_DNA"/>
</dbReference>
<organism evidence="4 18">
    <name type="scientific">Listeria monocytogenes</name>
    <dbReference type="NCBI Taxonomy" id="1639"/>
    <lineage>
        <taxon>Bacteria</taxon>
        <taxon>Bacillati</taxon>
        <taxon>Bacillota</taxon>
        <taxon>Bacilli</taxon>
        <taxon>Bacillales</taxon>
        <taxon>Listeriaceae</taxon>
        <taxon>Listeria</taxon>
    </lineage>
</organism>
<evidence type="ECO:0000313" key="8">
    <source>
        <dbReference type="EMBL" id="ECL0132514.1"/>
    </source>
</evidence>
<dbReference type="Proteomes" id="UP000525068">
    <property type="component" value="Unassembled WGS sequence"/>
</dbReference>
<dbReference type="EMBL" id="AAARIE010000036">
    <property type="protein sequence ID" value="EAE2661510.1"/>
    <property type="molecule type" value="Genomic_DNA"/>
</dbReference>
<evidence type="ECO:0000313" key="6">
    <source>
        <dbReference type="EMBL" id="EAH1616295.1"/>
    </source>
</evidence>
<evidence type="ECO:0000313" key="12">
    <source>
        <dbReference type="Proteomes" id="UP000413786"/>
    </source>
</evidence>
<dbReference type="EMBL" id="AANOZB010000021">
    <property type="protein sequence ID" value="EDP8411461.1"/>
    <property type="molecule type" value="Genomic_DNA"/>
</dbReference>
<evidence type="ECO:0000313" key="7">
    <source>
        <dbReference type="EMBL" id="EAH3128813.1"/>
    </source>
</evidence>
<dbReference type="EMBL" id="AAJEKY010000024">
    <property type="protein sequence ID" value="ECL0132514.1"/>
    <property type="molecule type" value="Genomic_DNA"/>
</dbReference>
<reference evidence="2 11" key="1">
    <citation type="submission" date="2018-06" db="EMBL/GenBank/DDBJ databases">
        <authorList>
            <consortium name="GenomeTrakr: Next Generation Sequencing Network for Food Pathogen Tracability"/>
        </authorList>
    </citation>
    <scope>NUCLEOTIDE SEQUENCE [LARGE SCALE GENOMIC DNA]</scope>
    <source>
        <strain evidence="2 11">NYAG13B12507-5</strain>
    </source>
</reference>
<dbReference type="Proteomes" id="UP000413786">
    <property type="component" value="Unassembled WGS sequence"/>
</dbReference>
<evidence type="ECO:0000313" key="9">
    <source>
        <dbReference type="EMBL" id="EDP8411461.1"/>
    </source>
</evidence>
<accession>A0A462RD32</accession>
<evidence type="ECO:0000313" key="14">
    <source>
        <dbReference type="Proteomes" id="UP000478945"/>
    </source>
</evidence>
<dbReference type="RefSeq" id="WP_010990181.1">
    <property type="nucleotide sequence ID" value="NZ_BAAFVI010000017.1"/>
</dbReference>
<dbReference type="GeneID" id="93233555"/>
<proteinExistence type="predicted"/>
<evidence type="ECO:0000313" key="16">
    <source>
        <dbReference type="Proteomes" id="UP000525068"/>
    </source>
</evidence>
<evidence type="ECO:0000313" key="5">
    <source>
        <dbReference type="EMBL" id="EAH0219827.1"/>
    </source>
</evidence>
<evidence type="ECO:0000313" key="15">
    <source>
        <dbReference type="Proteomes" id="UP000517258"/>
    </source>
</evidence>
<dbReference type="Proteomes" id="UP000529135">
    <property type="component" value="Unassembled WGS sequence"/>
</dbReference>
<dbReference type="EMBL" id="AABEQV010000025">
    <property type="protein sequence ID" value="EAG9858544.1"/>
    <property type="molecule type" value="Genomic_DNA"/>
</dbReference>
<evidence type="ECO:0000313" key="10">
    <source>
        <dbReference type="EMBL" id="UUJ78396.1"/>
    </source>
</evidence>
<dbReference type="EMBL" id="AAAPCR010000002">
    <property type="protein sequence ID" value="EAD8145227.1"/>
    <property type="molecule type" value="Genomic_DNA"/>
</dbReference>
<protein>
    <submittedName>
        <fullName evidence="4">Uncharacterized protein</fullName>
    </submittedName>
</protein>
<evidence type="ECO:0000313" key="4">
    <source>
        <dbReference type="EMBL" id="EAG9858544.1"/>
    </source>
</evidence>
<evidence type="ECO:0000313" key="1">
    <source>
        <dbReference type="EMBL" id="EAC4483742.1"/>
    </source>
</evidence>
<dbReference type="Proteomes" id="UP000470497">
    <property type="component" value="Unassembled WGS sequence"/>
</dbReference>
<dbReference type="EMBL" id="AABEVI010000030">
    <property type="protein sequence ID" value="EAH0219827.1"/>
    <property type="molecule type" value="Genomic_DNA"/>
</dbReference>
<dbReference type="Proteomes" id="UP000548826">
    <property type="component" value="Unassembled WGS sequence"/>
</dbReference>
<dbReference type="Proteomes" id="UP000478945">
    <property type="component" value="Unassembled WGS sequence"/>
</dbReference>
<name>A0A462RD32_LISMN</name>
<evidence type="ECO:0000313" key="13">
    <source>
        <dbReference type="Proteomes" id="UP000470497"/>
    </source>
</evidence>
<sequence>MNISSIYNKIETEFSIINDANSLISIAVRGINHYPENFVKVILNKRSGYFDLMNMVRGKEYTVASFSEEDRAIIAVYIYGKNKLEFKDYNSNIKDEIDKAQSLEEIKTIFMLVFGERYYSFFDRRKGRIVLEKENNDRYNVLYYGKDKSVIYITKSRKLNIAAKVLCNYSLDLKHFYEIIEKLELEEDFKFVEELKKLYLFGRSDCNSID</sequence>
<dbReference type="Proteomes" id="UP000371553">
    <property type="component" value="Unassembled WGS sequence"/>
</dbReference>
<dbReference type="EMBL" id="AAAIJX010000010">
    <property type="protein sequence ID" value="EAC4483742.1"/>
    <property type="molecule type" value="Genomic_DNA"/>
</dbReference>
<reference evidence="15 16" key="2">
    <citation type="submission" date="2019-04" db="EMBL/GenBank/DDBJ databases">
        <authorList>
            <person name="Ashton P.M."/>
            <person name="Dallman T."/>
            <person name="Nair S."/>
            <person name="De Pinna E."/>
            <person name="Peters T."/>
            <person name="Grant K."/>
        </authorList>
    </citation>
    <scope>NUCLEOTIDE SEQUENCE [LARGE SCALE GENOMIC DNA]</scope>
    <source>
        <strain evidence="4 18">429821</strain>
        <strain evidence="6 16">562417</strain>
        <strain evidence="7 17">562428</strain>
        <strain evidence="5 15">563356</strain>
        <strain evidence="1 12">688377</strain>
        <strain evidence="8 14">760311</strain>
        <strain evidence="9 13">883775</strain>
        <strain evidence="3">RL15000161</strain>
    </source>
</reference>
<dbReference type="Proteomes" id="UP000193519">
    <property type="component" value="Chromosome"/>
</dbReference>
<dbReference type="Proteomes" id="UP000517258">
    <property type="component" value="Unassembled WGS sequence"/>
</dbReference>
<evidence type="ECO:0000313" key="18">
    <source>
        <dbReference type="Proteomes" id="UP000548826"/>
    </source>
</evidence>